<evidence type="ECO:0000313" key="2">
    <source>
        <dbReference type="EMBL" id="CAA9579651.1"/>
    </source>
</evidence>
<feature type="region of interest" description="Disordered" evidence="1">
    <location>
        <begin position="81"/>
        <end position="105"/>
    </location>
</feature>
<dbReference type="AlphaFoldDB" id="A0A6J4VJ53"/>
<organism evidence="2">
    <name type="scientific">uncultured Thermomicrobiales bacterium</name>
    <dbReference type="NCBI Taxonomy" id="1645740"/>
    <lineage>
        <taxon>Bacteria</taxon>
        <taxon>Pseudomonadati</taxon>
        <taxon>Thermomicrobiota</taxon>
        <taxon>Thermomicrobia</taxon>
        <taxon>Thermomicrobiales</taxon>
        <taxon>environmental samples</taxon>
    </lineage>
</organism>
<evidence type="ECO:0008006" key="3">
    <source>
        <dbReference type="Google" id="ProtNLM"/>
    </source>
</evidence>
<reference evidence="2" key="1">
    <citation type="submission" date="2020-02" db="EMBL/GenBank/DDBJ databases">
        <authorList>
            <person name="Meier V. D."/>
        </authorList>
    </citation>
    <scope>NUCLEOTIDE SEQUENCE</scope>
    <source>
        <strain evidence="2">AVDCRST_MAG19</strain>
    </source>
</reference>
<feature type="compositionally biased region" description="Basic residues" evidence="1">
    <location>
        <begin position="85"/>
        <end position="105"/>
    </location>
</feature>
<proteinExistence type="predicted"/>
<evidence type="ECO:0000256" key="1">
    <source>
        <dbReference type="SAM" id="MobiDB-lite"/>
    </source>
</evidence>
<protein>
    <recommendedName>
        <fullName evidence="3">DUF4258 domain-containing protein</fullName>
    </recommendedName>
</protein>
<accession>A0A6J4VJ53</accession>
<gene>
    <name evidence="2" type="ORF">AVDCRST_MAG19-3715</name>
</gene>
<sequence length="105" mass="12282">MREHAITTISTHAGRRLAQRNLSPEDVRYVFSHGRVHHRGKACFVHLGLRDIPTDHRREDRLRRLEGTVLVLDPVSGQHLTTAYRNRRHGSRDIKRKPKRGYLDC</sequence>
<name>A0A6J4VJ53_9BACT</name>
<dbReference type="EMBL" id="CADCWL010000209">
    <property type="protein sequence ID" value="CAA9579651.1"/>
    <property type="molecule type" value="Genomic_DNA"/>
</dbReference>